<name>A0AB37H7I5_9STAP</name>
<gene>
    <name evidence="1" type="ORF">I6J05_08225</name>
</gene>
<dbReference type="Proteomes" id="UP000595942">
    <property type="component" value="Chromosome"/>
</dbReference>
<keyword evidence="2" id="KW-1185">Reference proteome</keyword>
<accession>A0AB37H7I5</accession>
<reference evidence="1 2" key="1">
    <citation type="submission" date="2021-01" db="EMBL/GenBank/DDBJ databases">
        <title>FDA dAtabase for Regulatory Grade micrObial Sequences (FDA-ARGOS): Supporting development and validation of Infectious Disease Dx tests.</title>
        <authorList>
            <person name="Sproer C."/>
            <person name="Gronow S."/>
            <person name="Severitt S."/>
            <person name="Schroder I."/>
            <person name="Tallon L."/>
            <person name="Sadzewicz L."/>
            <person name="Zhao X."/>
            <person name="Boylan J."/>
            <person name="Ott S."/>
            <person name="Bowen H."/>
            <person name="Vavikolanu K."/>
            <person name="Mehta A."/>
            <person name="Aluvathingal J."/>
            <person name="Nadendla S."/>
            <person name="Lowell S."/>
            <person name="Myers T."/>
            <person name="Yan Y."/>
            <person name="Sichtig H."/>
        </authorList>
    </citation>
    <scope>NUCLEOTIDE SEQUENCE [LARGE SCALE GENOMIC DNA]</scope>
    <source>
        <strain evidence="1 2">FDAARGOS_1148</strain>
    </source>
</reference>
<proteinExistence type="predicted"/>
<dbReference type="GeneID" id="93727779"/>
<organism evidence="1 2">
    <name type="scientific">Staphylococcus condimenti</name>
    <dbReference type="NCBI Taxonomy" id="70255"/>
    <lineage>
        <taxon>Bacteria</taxon>
        <taxon>Bacillati</taxon>
        <taxon>Bacillota</taxon>
        <taxon>Bacilli</taxon>
        <taxon>Bacillales</taxon>
        <taxon>Staphylococcaceae</taxon>
        <taxon>Staphylococcus</taxon>
    </lineage>
</organism>
<dbReference type="EMBL" id="CP068073">
    <property type="protein sequence ID" value="QQS81908.1"/>
    <property type="molecule type" value="Genomic_DNA"/>
</dbReference>
<dbReference type="AlphaFoldDB" id="A0AB37H7I5"/>
<dbReference type="RefSeq" id="WP_156483164.1">
    <property type="nucleotide sequence ID" value="NZ_CP015114.1"/>
</dbReference>
<evidence type="ECO:0000313" key="1">
    <source>
        <dbReference type="EMBL" id="QQS81908.1"/>
    </source>
</evidence>
<evidence type="ECO:0000313" key="2">
    <source>
        <dbReference type="Proteomes" id="UP000595942"/>
    </source>
</evidence>
<protein>
    <submittedName>
        <fullName evidence="1">Uncharacterized protein</fullName>
    </submittedName>
</protein>
<sequence length="54" mass="6113">MYKTKEIIGKLSSAVSNPSNHKYAAYSLAANPSQPNALQNQFEILTHHNNYPYF</sequence>